<feature type="domain" description="Hemerythrin-like" evidence="2">
    <location>
        <begin position="9"/>
        <end position="121"/>
    </location>
</feature>
<organism evidence="3 4">
    <name type="scientific">Anaeromyxobacter paludicola</name>
    <dbReference type="NCBI Taxonomy" id="2918171"/>
    <lineage>
        <taxon>Bacteria</taxon>
        <taxon>Pseudomonadati</taxon>
        <taxon>Myxococcota</taxon>
        <taxon>Myxococcia</taxon>
        <taxon>Myxococcales</taxon>
        <taxon>Cystobacterineae</taxon>
        <taxon>Anaeromyxobacteraceae</taxon>
        <taxon>Anaeromyxobacter</taxon>
    </lineage>
</organism>
<dbReference type="InterPro" id="IPR012312">
    <property type="entry name" value="Hemerythrin-like"/>
</dbReference>
<reference evidence="4" key="1">
    <citation type="journal article" date="2022" name="Int. J. Syst. Evol. Microbiol.">
        <title>Anaeromyxobacter oryzae sp. nov., Anaeromyxobacter diazotrophicus sp. nov. and Anaeromyxobacter paludicola sp. nov., isolated from paddy soils.</title>
        <authorList>
            <person name="Itoh H."/>
            <person name="Xu Z."/>
            <person name="Mise K."/>
            <person name="Masuda Y."/>
            <person name="Ushijima N."/>
            <person name="Hayakawa C."/>
            <person name="Shiratori Y."/>
            <person name="Senoo K."/>
        </authorList>
    </citation>
    <scope>NUCLEOTIDE SEQUENCE [LARGE SCALE GENOMIC DNA]</scope>
    <source>
        <strain evidence="4">Red630</strain>
    </source>
</reference>
<name>A0ABM7XFX1_9BACT</name>
<dbReference type="Gene3D" id="1.20.120.520">
    <property type="entry name" value="nmb1532 protein domain like"/>
    <property type="match status" value="1"/>
</dbReference>
<evidence type="ECO:0000313" key="3">
    <source>
        <dbReference type="EMBL" id="BDG10779.1"/>
    </source>
</evidence>
<feature type="compositionally biased region" description="Low complexity" evidence="1">
    <location>
        <begin position="141"/>
        <end position="156"/>
    </location>
</feature>
<evidence type="ECO:0000259" key="2">
    <source>
        <dbReference type="Pfam" id="PF01814"/>
    </source>
</evidence>
<protein>
    <recommendedName>
        <fullName evidence="2">Hemerythrin-like domain-containing protein</fullName>
    </recommendedName>
</protein>
<gene>
    <name evidence="3" type="ORF">AMPC_38920</name>
</gene>
<keyword evidence="4" id="KW-1185">Reference proteome</keyword>
<accession>A0ABM7XFX1</accession>
<feature type="region of interest" description="Disordered" evidence="1">
    <location>
        <begin position="141"/>
        <end position="165"/>
    </location>
</feature>
<dbReference type="RefSeq" id="WP_248343327.1">
    <property type="nucleotide sequence ID" value="NZ_AP025592.1"/>
</dbReference>
<proteinExistence type="predicted"/>
<evidence type="ECO:0000256" key="1">
    <source>
        <dbReference type="SAM" id="MobiDB-lite"/>
    </source>
</evidence>
<dbReference type="EMBL" id="AP025592">
    <property type="protein sequence ID" value="BDG10779.1"/>
    <property type="molecule type" value="Genomic_DNA"/>
</dbReference>
<dbReference type="Pfam" id="PF01814">
    <property type="entry name" value="Hemerythrin"/>
    <property type="match status" value="1"/>
</dbReference>
<sequence>MTLCPPLRRLSAEHARWLAEVAGWASAGQEDRTSRLLALWDLEVLPHCRAEEEVLLPELAGRLSEADAAIVFTLSDHVALRRLARELREARGAARAEALAAMERKLVEHARFEEATLFPAVQEALGCDRIAGLAPDLAAAAEASRPRPTSSAALAASHTRKGRKS</sequence>
<dbReference type="Proteomes" id="UP001162734">
    <property type="component" value="Chromosome"/>
</dbReference>
<evidence type="ECO:0000313" key="4">
    <source>
        <dbReference type="Proteomes" id="UP001162734"/>
    </source>
</evidence>